<gene>
    <name evidence="2" type="ORF">LPJ64_002199</name>
</gene>
<feature type="compositionally biased region" description="Low complexity" evidence="1">
    <location>
        <begin position="148"/>
        <end position="159"/>
    </location>
</feature>
<organism evidence="2 3">
    <name type="scientific">Coemansia asiatica</name>
    <dbReference type="NCBI Taxonomy" id="1052880"/>
    <lineage>
        <taxon>Eukaryota</taxon>
        <taxon>Fungi</taxon>
        <taxon>Fungi incertae sedis</taxon>
        <taxon>Zoopagomycota</taxon>
        <taxon>Kickxellomycotina</taxon>
        <taxon>Kickxellomycetes</taxon>
        <taxon>Kickxellales</taxon>
        <taxon>Kickxellaceae</taxon>
        <taxon>Coemansia</taxon>
    </lineage>
</organism>
<reference evidence="2" key="1">
    <citation type="submission" date="2022-07" db="EMBL/GenBank/DDBJ databases">
        <title>Phylogenomic reconstructions and comparative analyses of Kickxellomycotina fungi.</title>
        <authorList>
            <person name="Reynolds N.K."/>
            <person name="Stajich J.E."/>
            <person name="Barry K."/>
            <person name="Grigoriev I.V."/>
            <person name="Crous P."/>
            <person name="Smith M.E."/>
        </authorList>
    </citation>
    <scope>NUCLEOTIDE SEQUENCE</scope>
    <source>
        <strain evidence="2">NBRC 105413</strain>
    </source>
</reference>
<proteinExistence type="predicted"/>
<dbReference type="EMBL" id="JANBOH010000066">
    <property type="protein sequence ID" value="KAJ1646303.1"/>
    <property type="molecule type" value="Genomic_DNA"/>
</dbReference>
<accession>A0A9W7XNK1</accession>
<comment type="caution">
    <text evidence="2">The sequence shown here is derived from an EMBL/GenBank/DDBJ whole genome shotgun (WGS) entry which is preliminary data.</text>
</comment>
<sequence>MMDSESQYWAQYDEDFDYIPQGPAAITRSDDYAQSISLAQNARQPTAFTRYRQLAEPAVSDYPSSRDSYWSRYFGNASSSDQSTPLGDGGSARASTGDMRRLLVMPDRLASLGLGSSSQKSSAASATLAVDARQHGSRSDHAENKEVSSSGQSSGGVTTDDTDIGDDAPEAVAVCVDNARAAQPMPAAARTIDIDLQRQSSGRPGPCGTTAAGYGGVNPIALITRLNFLKDQIEQNERLLLV</sequence>
<feature type="compositionally biased region" description="Basic and acidic residues" evidence="1">
    <location>
        <begin position="132"/>
        <end position="146"/>
    </location>
</feature>
<name>A0A9W7XNK1_9FUNG</name>
<feature type="compositionally biased region" description="Low complexity" evidence="1">
    <location>
        <begin position="113"/>
        <end position="129"/>
    </location>
</feature>
<evidence type="ECO:0000313" key="3">
    <source>
        <dbReference type="Proteomes" id="UP001145021"/>
    </source>
</evidence>
<dbReference type="Proteomes" id="UP001145021">
    <property type="component" value="Unassembled WGS sequence"/>
</dbReference>
<feature type="region of interest" description="Disordered" evidence="1">
    <location>
        <begin position="113"/>
        <end position="166"/>
    </location>
</feature>
<evidence type="ECO:0000256" key="1">
    <source>
        <dbReference type="SAM" id="MobiDB-lite"/>
    </source>
</evidence>
<feature type="region of interest" description="Disordered" evidence="1">
    <location>
        <begin position="77"/>
        <end position="98"/>
    </location>
</feature>
<evidence type="ECO:0000313" key="2">
    <source>
        <dbReference type="EMBL" id="KAJ1646303.1"/>
    </source>
</evidence>
<keyword evidence="3" id="KW-1185">Reference proteome</keyword>
<dbReference type="AlphaFoldDB" id="A0A9W7XNK1"/>
<protein>
    <submittedName>
        <fullName evidence="2">Uncharacterized protein</fullName>
    </submittedName>
</protein>